<protein>
    <recommendedName>
        <fullName evidence="1">Multi-ubiquitin domain-containing protein</fullName>
    </recommendedName>
</protein>
<dbReference type="EMBL" id="AUZZ01008677">
    <property type="protein sequence ID" value="EQD36789.1"/>
    <property type="molecule type" value="Genomic_DNA"/>
</dbReference>
<evidence type="ECO:0000313" key="2">
    <source>
        <dbReference type="EMBL" id="EQD36789.1"/>
    </source>
</evidence>
<reference evidence="2" key="2">
    <citation type="journal article" date="2014" name="ISME J.">
        <title>Microbial stratification in low pH oxic and suboxic macroscopic growths along an acid mine drainage.</title>
        <authorList>
            <person name="Mendez-Garcia C."/>
            <person name="Mesa V."/>
            <person name="Sprenger R.R."/>
            <person name="Richter M."/>
            <person name="Diez M.S."/>
            <person name="Solano J."/>
            <person name="Bargiela R."/>
            <person name="Golyshina O.V."/>
            <person name="Manteca A."/>
            <person name="Ramos J.L."/>
            <person name="Gallego J.R."/>
            <person name="Llorente I."/>
            <person name="Martins Dos Santos V.A."/>
            <person name="Jensen O.N."/>
            <person name="Pelaez A.I."/>
            <person name="Sanchez J."/>
            <person name="Ferrer M."/>
        </authorList>
    </citation>
    <scope>NUCLEOTIDE SEQUENCE</scope>
</reference>
<sequence>MSAEQAQSGHERNFEIFVNAQPKKWAEESISFSQVVALAFPNPVTGGNIVYSVTYSRGPKENPQGTLVEGQSVQVKSGMVFDVTKTDKS</sequence>
<comment type="caution">
    <text evidence="2">The sequence shown here is derived from an EMBL/GenBank/DDBJ whole genome shotgun (WGS) entry which is preliminary data.</text>
</comment>
<gene>
    <name evidence="2" type="ORF">B2A_12020</name>
</gene>
<accession>T1A7B7</accession>
<dbReference type="Pfam" id="PF14452">
    <property type="entry name" value="Multi_ubiq"/>
    <property type="match status" value="1"/>
</dbReference>
<organism evidence="2">
    <name type="scientific">mine drainage metagenome</name>
    <dbReference type="NCBI Taxonomy" id="410659"/>
    <lineage>
        <taxon>unclassified sequences</taxon>
        <taxon>metagenomes</taxon>
        <taxon>ecological metagenomes</taxon>
    </lineage>
</organism>
<reference evidence="2" key="1">
    <citation type="submission" date="2013-08" db="EMBL/GenBank/DDBJ databases">
        <authorList>
            <person name="Mendez C."/>
            <person name="Richter M."/>
            <person name="Ferrer M."/>
            <person name="Sanchez J."/>
        </authorList>
    </citation>
    <scope>NUCLEOTIDE SEQUENCE</scope>
</reference>
<proteinExistence type="predicted"/>
<feature type="domain" description="Multi-ubiquitin" evidence="1">
    <location>
        <begin position="14"/>
        <end position="87"/>
    </location>
</feature>
<dbReference type="InterPro" id="IPR027802">
    <property type="entry name" value="Multi-ubiquitin_dom"/>
</dbReference>
<evidence type="ECO:0000259" key="1">
    <source>
        <dbReference type="Pfam" id="PF14452"/>
    </source>
</evidence>
<name>T1A7B7_9ZZZZ</name>
<dbReference type="AlphaFoldDB" id="T1A7B7"/>